<gene>
    <name evidence="1" type="ORF">SAMEA4412673_01683</name>
</gene>
<dbReference type="AlphaFoldDB" id="A0AAJ5BZX2"/>
<evidence type="ECO:0000313" key="1">
    <source>
        <dbReference type="EMBL" id="SNV49079.1"/>
    </source>
</evidence>
<dbReference type="KEGG" id="smiz:4412673_01683"/>
<name>A0AAJ5BZX2_9SPHI</name>
<dbReference type="EMBL" id="LT906468">
    <property type="protein sequence ID" value="SNV49079.1"/>
    <property type="molecule type" value="Genomic_DNA"/>
</dbReference>
<proteinExistence type="predicted"/>
<dbReference type="RefSeq" id="WP_093095703.1">
    <property type="nucleotide sequence ID" value="NZ_CP158798.1"/>
</dbReference>
<protein>
    <submittedName>
        <fullName evidence="1">Uncharacterized protein</fullName>
    </submittedName>
</protein>
<accession>A0AAJ5BZX2</accession>
<dbReference type="Proteomes" id="UP000215355">
    <property type="component" value="Chromosome 1"/>
</dbReference>
<sequence>MMNITGLLISSVFFLRIFSPIAVEDVRSNYSKLVSNRALCERMIGELMESKNNSATHLGYLGGLQTIWANHVFSPISKLKTFREGKKNIEKAIKKEPENVELRFIRLSVQKNAPSFLGYKSNINEDSAFIKENSLQIRSEILLKMIGTLLKD</sequence>
<evidence type="ECO:0000313" key="2">
    <source>
        <dbReference type="Proteomes" id="UP000215355"/>
    </source>
</evidence>
<organism evidence="1 2">
    <name type="scientific">Sphingobacterium mizutaii</name>
    <dbReference type="NCBI Taxonomy" id="1010"/>
    <lineage>
        <taxon>Bacteria</taxon>
        <taxon>Pseudomonadati</taxon>
        <taxon>Bacteroidota</taxon>
        <taxon>Sphingobacteriia</taxon>
        <taxon>Sphingobacteriales</taxon>
        <taxon>Sphingobacteriaceae</taxon>
        <taxon>Sphingobacterium</taxon>
    </lineage>
</organism>
<reference evidence="1 2" key="1">
    <citation type="submission" date="2017-06" db="EMBL/GenBank/DDBJ databases">
        <authorList>
            <consortium name="Pathogen Informatics"/>
        </authorList>
    </citation>
    <scope>NUCLEOTIDE SEQUENCE [LARGE SCALE GENOMIC DNA]</scope>
    <source>
        <strain evidence="1 2">NCTC12149</strain>
    </source>
</reference>